<feature type="compositionally biased region" description="Basic and acidic residues" evidence="1">
    <location>
        <begin position="1195"/>
        <end position="1208"/>
    </location>
</feature>
<feature type="compositionally biased region" description="Polar residues" evidence="1">
    <location>
        <begin position="1178"/>
        <end position="1190"/>
    </location>
</feature>
<dbReference type="EMBL" id="JAXCGZ010007751">
    <property type="protein sequence ID" value="KAK7078590.1"/>
    <property type="molecule type" value="Genomic_DNA"/>
</dbReference>
<feature type="domain" description="Chitin-binding type-2" evidence="2">
    <location>
        <begin position="1412"/>
        <end position="1472"/>
    </location>
</feature>
<feature type="compositionally biased region" description="Polar residues" evidence="1">
    <location>
        <begin position="1237"/>
        <end position="1263"/>
    </location>
</feature>
<feature type="region of interest" description="Disordered" evidence="1">
    <location>
        <begin position="895"/>
        <end position="1024"/>
    </location>
</feature>
<comment type="caution">
    <text evidence="3">The sequence shown here is derived from an EMBL/GenBank/DDBJ whole genome shotgun (WGS) entry which is preliminary data.</text>
</comment>
<dbReference type="PROSITE" id="PS50940">
    <property type="entry name" value="CHIT_BIND_II"/>
    <property type="match status" value="1"/>
</dbReference>
<feature type="compositionally biased region" description="Basic and acidic residues" evidence="1">
    <location>
        <begin position="500"/>
        <end position="510"/>
    </location>
</feature>
<evidence type="ECO:0000256" key="1">
    <source>
        <dbReference type="SAM" id="MobiDB-lite"/>
    </source>
</evidence>
<feature type="region of interest" description="Disordered" evidence="1">
    <location>
        <begin position="355"/>
        <end position="396"/>
    </location>
</feature>
<feature type="region of interest" description="Disordered" evidence="1">
    <location>
        <begin position="1235"/>
        <end position="1273"/>
    </location>
</feature>
<feature type="compositionally biased region" description="Polar residues" evidence="1">
    <location>
        <begin position="772"/>
        <end position="796"/>
    </location>
</feature>
<dbReference type="InterPro" id="IPR002557">
    <property type="entry name" value="Chitin-bd_dom"/>
</dbReference>
<feature type="region of interest" description="Disordered" evidence="1">
    <location>
        <begin position="1"/>
        <end position="33"/>
    </location>
</feature>
<feature type="region of interest" description="Disordered" evidence="1">
    <location>
        <begin position="626"/>
        <end position="658"/>
    </location>
</feature>
<gene>
    <name evidence="3" type="ORF">SK128_014429</name>
</gene>
<proteinExistence type="predicted"/>
<feature type="region of interest" description="Disordered" evidence="1">
    <location>
        <begin position="60"/>
        <end position="103"/>
    </location>
</feature>
<evidence type="ECO:0000259" key="2">
    <source>
        <dbReference type="PROSITE" id="PS50940"/>
    </source>
</evidence>
<dbReference type="GO" id="GO:0008061">
    <property type="term" value="F:chitin binding"/>
    <property type="evidence" value="ECO:0007669"/>
    <property type="project" value="InterPro"/>
</dbReference>
<dbReference type="InterPro" id="IPR036508">
    <property type="entry name" value="Chitin-bd_dom_sf"/>
</dbReference>
<feature type="compositionally biased region" description="Polar residues" evidence="1">
    <location>
        <begin position="1148"/>
        <end position="1163"/>
    </location>
</feature>
<feature type="compositionally biased region" description="Polar residues" evidence="1">
    <location>
        <begin position="511"/>
        <end position="531"/>
    </location>
</feature>
<reference evidence="3 4" key="1">
    <citation type="submission" date="2023-11" db="EMBL/GenBank/DDBJ databases">
        <title>Halocaridina rubra genome assembly.</title>
        <authorList>
            <person name="Smith C."/>
        </authorList>
    </citation>
    <scope>NUCLEOTIDE SEQUENCE [LARGE SCALE GENOMIC DNA]</scope>
    <source>
        <strain evidence="3">EP-1</strain>
        <tissue evidence="3">Whole</tissue>
    </source>
</reference>
<feature type="compositionally biased region" description="Basic and acidic residues" evidence="1">
    <location>
        <begin position="988"/>
        <end position="1004"/>
    </location>
</feature>
<accession>A0AAN8XG94</accession>
<feature type="region of interest" description="Disordered" evidence="1">
    <location>
        <begin position="1178"/>
        <end position="1221"/>
    </location>
</feature>
<feature type="compositionally biased region" description="Polar residues" evidence="1">
    <location>
        <begin position="91"/>
        <end position="103"/>
    </location>
</feature>
<feature type="region of interest" description="Disordered" evidence="1">
    <location>
        <begin position="766"/>
        <end position="842"/>
    </location>
</feature>
<dbReference type="Pfam" id="PF01607">
    <property type="entry name" value="CBM_14"/>
    <property type="match status" value="1"/>
</dbReference>
<dbReference type="Gene3D" id="2.170.140.10">
    <property type="entry name" value="Chitin binding domain"/>
    <property type="match status" value="1"/>
</dbReference>
<feature type="compositionally biased region" description="Polar residues" evidence="1">
    <location>
        <begin position="1"/>
        <end position="16"/>
    </location>
</feature>
<feature type="compositionally biased region" description="Basic and acidic residues" evidence="1">
    <location>
        <begin position="115"/>
        <end position="125"/>
    </location>
</feature>
<feature type="region of interest" description="Disordered" evidence="1">
    <location>
        <begin position="472"/>
        <end position="531"/>
    </location>
</feature>
<protein>
    <recommendedName>
        <fullName evidence="2">Chitin-binding type-2 domain-containing protein</fullName>
    </recommendedName>
</protein>
<evidence type="ECO:0000313" key="3">
    <source>
        <dbReference type="EMBL" id="KAK7078590.1"/>
    </source>
</evidence>
<dbReference type="SUPFAM" id="SSF57625">
    <property type="entry name" value="Invertebrate chitin-binding proteins"/>
    <property type="match status" value="1"/>
</dbReference>
<feature type="region of interest" description="Disordered" evidence="1">
    <location>
        <begin position="1289"/>
        <end position="1354"/>
    </location>
</feature>
<feature type="compositionally biased region" description="Low complexity" evidence="1">
    <location>
        <begin position="1107"/>
        <end position="1118"/>
    </location>
</feature>
<feature type="compositionally biased region" description="Polar residues" evidence="1">
    <location>
        <begin position="639"/>
        <end position="648"/>
    </location>
</feature>
<feature type="compositionally biased region" description="Basic and acidic residues" evidence="1">
    <location>
        <begin position="64"/>
        <end position="73"/>
    </location>
</feature>
<feature type="compositionally biased region" description="Polar residues" evidence="1">
    <location>
        <begin position="920"/>
        <end position="931"/>
    </location>
</feature>
<feature type="compositionally biased region" description="Basic and acidic residues" evidence="1">
    <location>
        <begin position="1092"/>
        <end position="1103"/>
    </location>
</feature>
<dbReference type="SMART" id="SM00494">
    <property type="entry name" value="ChtBD2"/>
    <property type="match status" value="1"/>
</dbReference>
<dbReference type="Proteomes" id="UP001381693">
    <property type="component" value="Unassembled WGS sequence"/>
</dbReference>
<keyword evidence="4" id="KW-1185">Reference proteome</keyword>
<feature type="compositionally biased region" description="Polar residues" evidence="1">
    <location>
        <begin position="977"/>
        <end position="987"/>
    </location>
</feature>
<feature type="region of interest" description="Disordered" evidence="1">
    <location>
        <begin position="1131"/>
        <end position="1163"/>
    </location>
</feature>
<feature type="compositionally biased region" description="Polar residues" evidence="1">
    <location>
        <begin position="1211"/>
        <end position="1221"/>
    </location>
</feature>
<dbReference type="GO" id="GO:0005576">
    <property type="term" value="C:extracellular region"/>
    <property type="evidence" value="ECO:0007669"/>
    <property type="project" value="InterPro"/>
</dbReference>
<feature type="region of interest" description="Disordered" evidence="1">
    <location>
        <begin position="115"/>
        <end position="162"/>
    </location>
</feature>
<sequence length="1507" mass="172506">MCLTQENVETGQTLTPSEEPLEKQESNGFILGRQPLRLRSNAARRLQFFRKKTKTQANIDEVEEVGRDDRVDSHLGSLENKANKNNEEEQPQSFKQDSQLQNPQTNFRYEIPSQVEKHRADEPKVQDLVQNKPQESFNDRQDFSFKSKNTTNILPQEREDNDQNIISDFQSADNEGNGLVLSDPTPGNEKIFNDNTDVNIGNDLFKSNEYWRNRDTQQGDQHHFQNTLSEEGEKFPTNDDASFARVRLQRGPNGRRRLRIPLRRRIVRLRKPNGRTGVFRRNMRRGSLRSNLNMENRGKLPINLAETPNNRIIDPTVLLNPNEKAQRRLSQLENTNDFQQNKDVNESKIENIQQEEFSQGSRDGRKLGQNIPSSTEHKFGNTRSPFSTADDEQQFDNVNPNIQNRQFLHQGNNNRVAQPGITRSQHDVSVRLGSFKNNKSADFINKRLPNNNGIVSDVSLARSFQEQDHLRNSNVNQRAPPSYPNPRIIPVNFVANRNRQSTDDRNKEYNTDQQNSLQSSNLNTKQHSSSIKQTNNMLENQQADQNNEDIPKPQEVIPTQFQSSTRQSDNVQRLTQFQQQIENQRLLQYRQQQQLNEQSISTKPQTSAQYRQEILQEQRLLQYPQYQTPGHSPEENTEIMRSSQQLHSRFSPGSGDIRGQITSNQEVKQTHDSQHLVDQYFKPAQLSDAFGPGRYSFNNRDQQNTQSHLTGNSITPQSSVSHSGGSGYLSTSIGNEKSKTVYSRLSKDSQDNLRDKGGFNLSFRREEDENQKNNQNIAHSSSHQSKNVNDNGQPNVHSPFAISTGPERKPSYEHQQGIDGDMKTTFSIPGRVDPSDISAQNPADRQNIYREVNSQYSNANTAGLLPHFENNQGPQLSYRNSENNANAEKNLTLKAHLPQEKRLQYESPLPGNSDYIINREYSNNRQFSGDNQGRPRTHYSQNQRNDGKTPGSFNEHYSQQHISQSKTNNQERHSQHTRFTSSLNSNPFEERSRLKSGENYKDTSRYTGSRRTFNAGHPSTDRGHIKYNIYQDSSLRINSQFPKVEGTNDLKQYSKNINEQKTSQSIIQNQASNPRQNPFLNTRSEASGLHPHSSELSRQDQNEQFHSQFSPQSQQQYSSVILNSHSSPLPKVNLEIESPTFHPPSEKAGSNNQGSILGNGDQFSTDRQYVLDNSQIFNQQNSNRGFNSHQLPPYSRERVSTEENRPVPEHNFSNQKQADNQGYPLQQNSFFREKNTGEQSNQVGQPIKDTNSHGQPGFTYQRNFDNDANEDLGRQDHNLLHTDARQFEGSYSPQNQNLPSQSQTEYQKEQRGKVSGQGTDNDTYRRQDINEQTQVQSRKEGYQPETSRVPGRGTRKFFDTFRGVNSELPKEDLIQTIAAILQGKHYSDGRGASPKLQRISSRPRLNQIPETGFRCEGRVSGYYADAHILAKCQSFHFCGIDGTKISYLCPAGTSFNQRLLVCDHVFRVECESSPDFYHVNEKIYGVSDHHQTSRDISRTKSDFGSRV</sequence>
<feature type="compositionally biased region" description="Polar residues" evidence="1">
    <location>
        <begin position="951"/>
        <end position="968"/>
    </location>
</feature>
<feature type="compositionally biased region" description="Polar residues" evidence="1">
    <location>
        <begin position="696"/>
        <end position="733"/>
    </location>
</feature>
<feature type="compositionally biased region" description="Low complexity" evidence="1">
    <location>
        <begin position="1290"/>
        <end position="1303"/>
    </location>
</feature>
<feature type="region of interest" description="Disordered" evidence="1">
    <location>
        <begin position="691"/>
        <end position="733"/>
    </location>
</feature>
<organism evidence="3 4">
    <name type="scientific">Halocaridina rubra</name>
    <name type="common">Hawaiian red shrimp</name>
    <dbReference type="NCBI Taxonomy" id="373956"/>
    <lineage>
        <taxon>Eukaryota</taxon>
        <taxon>Metazoa</taxon>
        <taxon>Ecdysozoa</taxon>
        <taxon>Arthropoda</taxon>
        <taxon>Crustacea</taxon>
        <taxon>Multicrustacea</taxon>
        <taxon>Malacostraca</taxon>
        <taxon>Eumalacostraca</taxon>
        <taxon>Eucarida</taxon>
        <taxon>Decapoda</taxon>
        <taxon>Pleocyemata</taxon>
        <taxon>Caridea</taxon>
        <taxon>Atyoidea</taxon>
        <taxon>Atyidae</taxon>
        <taxon>Halocaridina</taxon>
    </lineage>
</organism>
<name>A0AAN8XG94_HALRR</name>
<evidence type="ECO:0000313" key="4">
    <source>
        <dbReference type="Proteomes" id="UP001381693"/>
    </source>
</evidence>
<feature type="region of interest" description="Disordered" evidence="1">
    <location>
        <begin position="1069"/>
        <end position="1118"/>
    </location>
</feature>
<feature type="compositionally biased region" description="Polar residues" evidence="1">
    <location>
        <begin position="1069"/>
        <end position="1085"/>
    </location>
</feature>